<dbReference type="Pfam" id="PF13379">
    <property type="entry name" value="NMT1_2"/>
    <property type="match status" value="1"/>
</dbReference>
<evidence type="ECO:0000256" key="5">
    <source>
        <dbReference type="ARBA" id="ARBA00023136"/>
    </source>
</evidence>
<keyword evidence="3" id="KW-1003">Cell membrane</keyword>
<proteinExistence type="inferred from homology"/>
<dbReference type="AlphaFoldDB" id="A0A7D4NRM4"/>
<comment type="subcellular location">
    <subcellularLocation>
        <location evidence="1">Endomembrane system</location>
    </subcellularLocation>
</comment>
<dbReference type="CDD" id="cd13553">
    <property type="entry name" value="PBP2_NrtA_CpmA_like"/>
    <property type="match status" value="1"/>
</dbReference>
<evidence type="ECO:0000313" key="8">
    <source>
        <dbReference type="Proteomes" id="UP000504724"/>
    </source>
</evidence>
<keyword evidence="8" id="KW-1185">Reference proteome</keyword>
<protein>
    <submittedName>
        <fullName evidence="7">ABC transporter substrate-binding protein</fullName>
    </submittedName>
</protein>
<dbReference type="Gene3D" id="3.40.190.10">
    <property type="entry name" value="Periplasmic binding protein-like II"/>
    <property type="match status" value="2"/>
</dbReference>
<dbReference type="PROSITE" id="PS51318">
    <property type="entry name" value="TAT"/>
    <property type="match status" value="1"/>
</dbReference>
<reference evidence="7 8" key="1">
    <citation type="submission" date="2020-05" db="EMBL/GenBank/DDBJ databases">
        <title>Thiomicrorhabdus sediminis sp.nov. and Thiomicrorhabdus xiamenensis sp.nov., novel sulfur-oxidizing bacteria isolated from coastal sediment.</title>
        <authorList>
            <person name="Liu X."/>
        </authorList>
    </citation>
    <scope>NUCLEOTIDE SEQUENCE [LARGE SCALE GENOMIC DNA]</scope>
    <source>
        <strain evidence="7 8">G2</strain>
    </source>
</reference>
<evidence type="ECO:0000313" key="7">
    <source>
        <dbReference type="EMBL" id="QKI90171.1"/>
    </source>
</evidence>
<dbReference type="SUPFAM" id="SSF53850">
    <property type="entry name" value="Periplasmic binding protein-like II"/>
    <property type="match status" value="1"/>
</dbReference>
<dbReference type="KEGG" id="txa:HQN79_11585"/>
<evidence type="ECO:0000256" key="6">
    <source>
        <dbReference type="ARBA" id="ARBA00024031"/>
    </source>
</evidence>
<organism evidence="7 8">
    <name type="scientific">Thiomicrorhabdus xiamenensis</name>
    <dbReference type="NCBI Taxonomy" id="2739063"/>
    <lineage>
        <taxon>Bacteria</taxon>
        <taxon>Pseudomonadati</taxon>
        <taxon>Pseudomonadota</taxon>
        <taxon>Gammaproteobacteria</taxon>
        <taxon>Thiotrichales</taxon>
        <taxon>Piscirickettsiaceae</taxon>
        <taxon>Thiomicrorhabdus</taxon>
    </lineage>
</organism>
<keyword evidence="2" id="KW-0813">Transport</keyword>
<dbReference type="InterPro" id="IPR006311">
    <property type="entry name" value="TAT_signal"/>
</dbReference>
<evidence type="ECO:0000256" key="3">
    <source>
        <dbReference type="ARBA" id="ARBA00022475"/>
    </source>
</evidence>
<keyword evidence="5" id="KW-0472">Membrane</keyword>
<dbReference type="InterPro" id="IPR044527">
    <property type="entry name" value="NrtA/CpmA_ABC-bd_dom"/>
</dbReference>
<dbReference type="PANTHER" id="PTHR30024">
    <property type="entry name" value="ALIPHATIC SULFONATES-BINDING PROTEIN-RELATED"/>
    <property type="match status" value="1"/>
</dbReference>
<sequence>MCQYCSPDNPMSHHDYVFNPEKGRREFILDSMAAAGGLAAAMGGMSMSSQAMAADKPFDEVVKIGYLPITDASPLLVAHGMGFFEEEGLKVEKPTLIRGWSPLIEGFAAHKFNLVHFLKPIPVWMRYNNNFPVTITGWAHTNGSGLVVGKHTGVDKFEDLGGKQIAVPYWYSMHNIVLQMALKNAGLEPVIQDQTDKLKPNQVNLQIMPPPDMPPALAAKKIDAYIVAEPFNAFGEMKAGAKMLRFTGDIWKNHPCCVVCMHDEHVQQQQEWSQKVMNAVVRGSVYAQENKEEVAKMLSREGKRYLPMPAKAVIKAMTDYNPASYQNPDAIKHEDWDVGRIDFNPYPYPSATKFIVDQLKETLVTGDTTFLQNLDTDFVTKDLVNYDYVKNAMDKFGVWDKVKGVDPANPTVRQEVFEL</sequence>
<keyword evidence="4" id="KW-0997">Cell inner membrane</keyword>
<comment type="similarity">
    <text evidence="6">Belongs to the CmpA/NrtA family.</text>
</comment>
<dbReference type="EMBL" id="CP054020">
    <property type="protein sequence ID" value="QKI90171.1"/>
    <property type="molecule type" value="Genomic_DNA"/>
</dbReference>
<evidence type="ECO:0000256" key="1">
    <source>
        <dbReference type="ARBA" id="ARBA00004308"/>
    </source>
</evidence>
<accession>A0A7D4NRM4</accession>
<dbReference type="RefSeq" id="WP_173286721.1">
    <property type="nucleotide sequence ID" value="NZ_CP054020.1"/>
</dbReference>
<name>A0A7D4NRM4_9GAMM</name>
<dbReference type="PANTHER" id="PTHR30024:SF43">
    <property type="entry name" value="BLL4572 PROTEIN"/>
    <property type="match status" value="1"/>
</dbReference>
<gene>
    <name evidence="7" type="ORF">HQN79_11585</name>
</gene>
<evidence type="ECO:0000256" key="2">
    <source>
        <dbReference type="ARBA" id="ARBA00022448"/>
    </source>
</evidence>
<evidence type="ECO:0000256" key="4">
    <source>
        <dbReference type="ARBA" id="ARBA00022519"/>
    </source>
</evidence>
<dbReference type="Proteomes" id="UP000504724">
    <property type="component" value="Chromosome"/>
</dbReference>
<dbReference type="GO" id="GO:0012505">
    <property type="term" value="C:endomembrane system"/>
    <property type="evidence" value="ECO:0007669"/>
    <property type="project" value="UniProtKB-SubCell"/>
</dbReference>